<dbReference type="EMBL" id="BLAL01000040">
    <property type="protein sequence ID" value="GES78681.1"/>
    <property type="molecule type" value="Genomic_DNA"/>
</dbReference>
<organism evidence="1 3">
    <name type="scientific">Rhizophagus clarus</name>
    <dbReference type="NCBI Taxonomy" id="94130"/>
    <lineage>
        <taxon>Eukaryota</taxon>
        <taxon>Fungi</taxon>
        <taxon>Fungi incertae sedis</taxon>
        <taxon>Mucoromycota</taxon>
        <taxon>Glomeromycotina</taxon>
        <taxon>Glomeromycetes</taxon>
        <taxon>Glomerales</taxon>
        <taxon>Glomeraceae</taxon>
        <taxon>Rhizophagus</taxon>
    </lineage>
</organism>
<gene>
    <name evidence="2" type="ORF">RCL2_000599400</name>
    <name evidence="1" type="ORF">RclHR1_09190008</name>
</gene>
<dbReference type="Proteomes" id="UP000247702">
    <property type="component" value="Unassembled WGS sequence"/>
</dbReference>
<proteinExistence type="predicted"/>
<reference evidence="1 3" key="1">
    <citation type="submission" date="2017-11" db="EMBL/GenBank/DDBJ databases">
        <title>The genome of Rhizophagus clarus HR1 reveals common genetic basis of auxotrophy among arbuscular mycorrhizal fungi.</title>
        <authorList>
            <person name="Kobayashi Y."/>
        </authorList>
    </citation>
    <scope>NUCLEOTIDE SEQUENCE [LARGE SCALE GENOMIC DNA]</scope>
    <source>
        <strain evidence="1 3">HR1</strain>
    </source>
</reference>
<dbReference type="AlphaFoldDB" id="A0A2Z6SHY4"/>
<keyword evidence="3" id="KW-1185">Reference proteome</keyword>
<evidence type="ECO:0000313" key="2">
    <source>
        <dbReference type="EMBL" id="GES78681.1"/>
    </source>
</evidence>
<name>A0A2Z6SHY4_9GLOM</name>
<sequence length="112" mass="12892">MNPLMALFTVNNALTAPTLTGLNLVAFAEDVHRDLTRDNKIRSRTINMHRVLRYLVSRAAEQIGGYDYQTVSDLAEQLMRVATYQDKQQYKELAIHVNRIIVRRRPSNVALH</sequence>
<dbReference type="Proteomes" id="UP000615446">
    <property type="component" value="Unassembled WGS sequence"/>
</dbReference>
<accession>A0A2Z6SHY4</accession>
<comment type="caution">
    <text evidence="1">The sequence shown here is derived from an EMBL/GenBank/DDBJ whole genome shotgun (WGS) entry which is preliminary data.</text>
</comment>
<evidence type="ECO:0000313" key="3">
    <source>
        <dbReference type="Proteomes" id="UP000247702"/>
    </source>
</evidence>
<reference evidence="2" key="2">
    <citation type="submission" date="2019-10" db="EMBL/GenBank/DDBJ databases">
        <title>Conservation and host-specific expression of non-tandemly repeated heterogenous ribosome RNA gene in arbuscular mycorrhizal fungi.</title>
        <authorList>
            <person name="Maeda T."/>
            <person name="Kobayashi Y."/>
            <person name="Nakagawa T."/>
            <person name="Ezawa T."/>
            <person name="Yamaguchi K."/>
            <person name="Bino T."/>
            <person name="Nishimoto Y."/>
            <person name="Shigenobu S."/>
            <person name="Kawaguchi M."/>
        </authorList>
    </citation>
    <scope>NUCLEOTIDE SEQUENCE</scope>
    <source>
        <strain evidence="2">HR1</strain>
    </source>
</reference>
<protein>
    <submittedName>
        <fullName evidence="1">Uncharacterized protein</fullName>
    </submittedName>
</protein>
<dbReference type="OrthoDB" id="2320395at2759"/>
<evidence type="ECO:0000313" key="1">
    <source>
        <dbReference type="EMBL" id="GBC09882.1"/>
    </source>
</evidence>
<dbReference type="EMBL" id="BEXD01004336">
    <property type="protein sequence ID" value="GBC09882.1"/>
    <property type="molecule type" value="Genomic_DNA"/>
</dbReference>